<dbReference type="EMBL" id="CP018762">
    <property type="protein sequence ID" value="APZ34265.1"/>
    <property type="molecule type" value="Genomic_DNA"/>
</dbReference>
<sequence length="187" mass="20157">MTTSDGPLVGFQERAVWMGDPILTLADLWPDETRAMIVGLNPATKSVEIGHYYQGASGRCQLLRLADAGLLQVPAQGTFFEEAALTAGVGFTDLVKRPTRGEGDLAPAELARGRASLMDALRAREAPLVVCVFRQPADAIMGAKSTVGFQATPTPWGGKLFRMPGPFERADRVDDQMRALKVELQSV</sequence>
<keyword evidence="1" id="KW-0227">DNA damage</keyword>
<gene>
    <name evidence="5" type="ORF">BOH66_08425</name>
</gene>
<dbReference type="OrthoDB" id="9799921at2"/>
<dbReference type="GO" id="GO:0004844">
    <property type="term" value="F:uracil DNA N-glycosylase activity"/>
    <property type="evidence" value="ECO:0007669"/>
    <property type="project" value="TreeGrafter"/>
</dbReference>
<dbReference type="SUPFAM" id="SSF52141">
    <property type="entry name" value="Uracil-DNA glycosylase-like"/>
    <property type="match status" value="1"/>
</dbReference>
<dbReference type="Gene3D" id="3.40.470.10">
    <property type="entry name" value="Uracil-DNA glycosylase-like domain"/>
    <property type="match status" value="1"/>
</dbReference>
<proteinExistence type="predicted"/>
<dbReference type="PANTHER" id="PTHR12159:SF9">
    <property type="entry name" value="G_T MISMATCH-SPECIFIC THYMINE DNA GLYCOSYLASE"/>
    <property type="match status" value="1"/>
</dbReference>
<name>A0A1P8U867_9MICO</name>
<keyword evidence="2" id="KW-0378">Hydrolase</keyword>
<evidence type="ECO:0000256" key="2">
    <source>
        <dbReference type="ARBA" id="ARBA00022801"/>
    </source>
</evidence>
<evidence type="ECO:0000256" key="1">
    <source>
        <dbReference type="ARBA" id="ARBA00022763"/>
    </source>
</evidence>
<dbReference type="Proteomes" id="UP000187185">
    <property type="component" value="Chromosome"/>
</dbReference>
<evidence type="ECO:0000313" key="6">
    <source>
        <dbReference type="Proteomes" id="UP000187185"/>
    </source>
</evidence>
<keyword evidence="3" id="KW-0234">DNA repair</keyword>
<dbReference type="InterPro" id="IPR015637">
    <property type="entry name" value="MUG/TDG"/>
</dbReference>
<evidence type="ECO:0000313" key="5">
    <source>
        <dbReference type="EMBL" id="APZ34265.1"/>
    </source>
</evidence>
<dbReference type="InterPro" id="IPR005122">
    <property type="entry name" value="Uracil-DNA_glycosylase-like"/>
</dbReference>
<accession>A0A1P8U867</accession>
<dbReference type="AlphaFoldDB" id="A0A1P8U867"/>
<dbReference type="STRING" id="36805.BOH66_08425"/>
<dbReference type="RefSeq" id="WP_076690579.1">
    <property type="nucleotide sequence ID" value="NZ_CP018762.1"/>
</dbReference>
<protein>
    <recommendedName>
        <fullName evidence="4">Uracil-DNA glycosylase-like domain-containing protein</fullName>
    </recommendedName>
</protein>
<evidence type="ECO:0000259" key="4">
    <source>
        <dbReference type="Pfam" id="PF03167"/>
    </source>
</evidence>
<organism evidence="5 6">
    <name type="scientific">Microbacterium aurum</name>
    <dbReference type="NCBI Taxonomy" id="36805"/>
    <lineage>
        <taxon>Bacteria</taxon>
        <taxon>Bacillati</taxon>
        <taxon>Actinomycetota</taxon>
        <taxon>Actinomycetes</taxon>
        <taxon>Micrococcales</taxon>
        <taxon>Microbacteriaceae</taxon>
        <taxon>Microbacterium</taxon>
    </lineage>
</organism>
<feature type="domain" description="Uracil-DNA glycosylase-like" evidence="4">
    <location>
        <begin position="30"/>
        <end position="143"/>
    </location>
</feature>
<reference evidence="5 6" key="1">
    <citation type="submission" date="2016-12" db="EMBL/GenBank/DDBJ databases">
        <title>Complete genome sequence of Microbacterium aurum KACC 15219.</title>
        <authorList>
            <person name="Jung Y."/>
            <person name="Shin J.-H."/>
            <person name="Lee Y.-J."/>
            <person name="Yi H."/>
            <person name="Bahn Y.-S."/>
            <person name="Kim J.F."/>
            <person name="Lee D.-W."/>
        </authorList>
    </citation>
    <scope>NUCLEOTIDE SEQUENCE [LARGE SCALE GENOMIC DNA]</scope>
    <source>
        <strain evidence="5 6">KACC 15219</strain>
    </source>
</reference>
<keyword evidence="6" id="KW-1185">Reference proteome</keyword>
<dbReference type="InterPro" id="IPR036895">
    <property type="entry name" value="Uracil-DNA_glycosylase-like_sf"/>
</dbReference>
<dbReference type="GO" id="GO:0006285">
    <property type="term" value="P:base-excision repair, AP site formation"/>
    <property type="evidence" value="ECO:0007669"/>
    <property type="project" value="InterPro"/>
</dbReference>
<dbReference type="Pfam" id="PF03167">
    <property type="entry name" value="UDG"/>
    <property type="match status" value="1"/>
</dbReference>
<dbReference type="PANTHER" id="PTHR12159">
    <property type="entry name" value="G/T AND G/U MISMATCH-SPECIFIC DNA GLYCOSYLASE"/>
    <property type="match status" value="1"/>
</dbReference>
<dbReference type="KEGG" id="maur:BOH66_08425"/>
<evidence type="ECO:0000256" key="3">
    <source>
        <dbReference type="ARBA" id="ARBA00023204"/>
    </source>
</evidence>
<dbReference type="GO" id="GO:0008263">
    <property type="term" value="F:pyrimidine-specific mismatch base pair DNA N-glycosylase activity"/>
    <property type="evidence" value="ECO:0007669"/>
    <property type="project" value="TreeGrafter"/>
</dbReference>